<keyword evidence="5 9" id="KW-0418">Kinase</keyword>
<keyword evidence="4" id="KW-0547">Nucleotide-binding</keyword>
<dbReference type="SUPFAM" id="SSF48452">
    <property type="entry name" value="TPR-like"/>
    <property type="match status" value="1"/>
</dbReference>
<dbReference type="AlphaFoldDB" id="A0AAE6G384"/>
<dbReference type="InterPro" id="IPR011009">
    <property type="entry name" value="Kinase-like_dom_sf"/>
</dbReference>
<sequence>MSEEKNRSAPPEGPDATLLSPHPRPAITDVTEGALFAGRYVLEELAGRGGMGAVYRARDTLVGDVVALKLLELGASPAPEWLERFRREVRLARRITHRHVARTFDLGEHSGRLYLTMEYVEGESLQTLMEREHTVPPARAARLVLALCEGLAAAHAAGVVHRDLKPANVLVDVRGRVVLTDFGIARALAGEGASRTQGLVGTPMYMAPEQLESGEVDARADLYATGLVLYQLLTGAPPFAGDSPMAVAVARLRQSPPDPRLLAAVPDALAELVLACLSREPSGRPQDAACVADALSQWLGSVGESIEPEHAHGVHLGASGHAAGRDSVASVVGTHGTSTPRSSGASQVSVRSAATHGASTPQPSGFGHDSMSSGALVSRTPLRPDEQSLAVLPLRFLGAPDQAFLGDGVTEALIDVLSRTRGLRVQSSGATERFRQERDPRVAARELGVELLVDGTLQAAGKTVRVTLRVVEGASGTQLWSGRFDDADDDPFQLQDRLGQRLAEALRGELTILAYRTTVPAEALALYRQVLSRMLAHSMTRELKDEVITPLEQLRDSAPGFPHAAAQHAVATLRAGFIRTLADEVDWDALARTSLERARQVAPELVETKLAQAILATREGRWRDAVVALRMALDTAPTFAPALQLLGNLQCEAGRADEGLPRLKLAYALEPGMAICLVEVARCSALRGDDATYQWCMGRLNSQPLLGMAVLILRMRVAAWKGDMDDVRQCRDALNEDPSHMASYVATYCSAALGEVSVEAAMATLDGMLTRQQVNSRFASMVCQLAAELMCIRGAPAEALRYLQQAADLALIDLEWMDRCPALTPLRAQPGFAEARRRVRSRVEAIWSA</sequence>
<evidence type="ECO:0000313" key="9">
    <source>
        <dbReference type="EMBL" id="QDE70143.1"/>
    </source>
</evidence>
<dbReference type="Pfam" id="PF00069">
    <property type="entry name" value="Pkinase"/>
    <property type="match status" value="1"/>
</dbReference>
<protein>
    <recommendedName>
        <fullName evidence="1">non-specific serine/threonine protein kinase</fullName>
        <ecNumber evidence="1">2.7.11.1</ecNumber>
    </recommendedName>
</protein>
<proteinExistence type="predicted"/>
<dbReference type="FunFam" id="1.10.510.10:FF:000021">
    <property type="entry name" value="Serine/threonine protein kinase"/>
    <property type="match status" value="1"/>
</dbReference>
<dbReference type="GO" id="GO:0004674">
    <property type="term" value="F:protein serine/threonine kinase activity"/>
    <property type="evidence" value="ECO:0007669"/>
    <property type="project" value="UniProtKB-KW"/>
</dbReference>
<feature type="region of interest" description="Disordered" evidence="7">
    <location>
        <begin position="316"/>
        <end position="378"/>
    </location>
</feature>
<name>A0AAE6G384_MYXXA</name>
<evidence type="ECO:0000256" key="6">
    <source>
        <dbReference type="ARBA" id="ARBA00022840"/>
    </source>
</evidence>
<feature type="region of interest" description="Disordered" evidence="7">
    <location>
        <begin position="1"/>
        <end position="25"/>
    </location>
</feature>
<keyword evidence="6" id="KW-0067">ATP-binding</keyword>
<dbReference type="SMART" id="SM00220">
    <property type="entry name" value="S_TKc"/>
    <property type="match status" value="1"/>
</dbReference>
<dbReference type="SUPFAM" id="SSF56112">
    <property type="entry name" value="Protein kinase-like (PK-like)"/>
    <property type="match status" value="1"/>
</dbReference>
<dbReference type="InterPro" id="IPR011990">
    <property type="entry name" value="TPR-like_helical_dom_sf"/>
</dbReference>
<keyword evidence="3" id="KW-0808">Transferase</keyword>
<dbReference type="CDD" id="cd14014">
    <property type="entry name" value="STKc_PknB_like"/>
    <property type="match status" value="1"/>
</dbReference>
<dbReference type="RefSeq" id="WP_140799460.1">
    <property type="nucleotide sequence ID" value="NZ_CP017173.1"/>
</dbReference>
<reference evidence="9 10" key="1">
    <citation type="journal article" date="2019" name="Science">
        <title>Social genes are selection hotspots in kin groups of a soil microbe.</title>
        <authorList>
            <person name="Wielgoss S."/>
            <person name="Wolfensberger R."/>
            <person name="Sun L."/>
            <person name="Fiegna F."/>
            <person name="Velicer G.J."/>
        </authorList>
    </citation>
    <scope>NUCLEOTIDE SEQUENCE [LARGE SCALE GENOMIC DNA]</scope>
    <source>
        <strain evidence="9 10">MC3.5.9c15</strain>
    </source>
</reference>
<evidence type="ECO:0000256" key="2">
    <source>
        <dbReference type="ARBA" id="ARBA00022527"/>
    </source>
</evidence>
<dbReference type="EMBL" id="CP017174">
    <property type="protein sequence ID" value="QDE70143.1"/>
    <property type="molecule type" value="Genomic_DNA"/>
</dbReference>
<evidence type="ECO:0000259" key="8">
    <source>
        <dbReference type="PROSITE" id="PS50011"/>
    </source>
</evidence>
<keyword evidence="2 9" id="KW-0723">Serine/threonine-protein kinase</keyword>
<dbReference type="GO" id="GO:0005524">
    <property type="term" value="F:ATP binding"/>
    <property type="evidence" value="ECO:0007669"/>
    <property type="project" value="UniProtKB-KW"/>
</dbReference>
<dbReference type="Gene3D" id="1.10.510.10">
    <property type="entry name" value="Transferase(Phosphotransferase) domain 1"/>
    <property type="match status" value="1"/>
</dbReference>
<dbReference type="PROSITE" id="PS50011">
    <property type="entry name" value="PROTEIN_KINASE_DOM"/>
    <property type="match status" value="1"/>
</dbReference>
<organism evidence="9 10">
    <name type="scientific">Myxococcus xanthus</name>
    <dbReference type="NCBI Taxonomy" id="34"/>
    <lineage>
        <taxon>Bacteria</taxon>
        <taxon>Pseudomonadati</taxon>
        <taxon>Myxococcota</taxon>
        <taxon>Myxococcia</taxon>
        <taxon>Myxococcales</taxon>
        <taxon>Cystobacterineae</taxon>
        <taxon>Myxococcaceae</taxon>
        <taxon>Myxococcus</taxon>
    </lineage>
</organism>
<dbReference type="PANTHER" id="PTHR43289:SF6">
    <property type="entry name" value="SERINE_THREONINE-PROTEIN KINASE NEKL-3"/>
    <property type="match status" value="1"/>
</dbReference>
<dbReference type="PANTHER" id="PTHR43289">
    <property type="entry name" value="MITOGEN-ACTIVATED PROTEIN KINASE KINASE KINASE 20-RELATED"/>
    <property type="match status" value="1"/>
</dbReference>
<dbReference type="Gene3D" id="3.30.200.20">
    <property type="entry name" value="Phosphorylase Kinase, domain 1"/>
    <property type="match status" value="1"/>
</dbReference>
<evidence type="ECO:0000256" key="4">
    <source>
        <dbReference type="ARBA" id="ARBA00022741"/>
    </source>
</evidence>
<evidence type="ECO:0000256" key="3">
    <source>
        <dbReference type="ARBA" id="ARBA00022679"/>
    </source>
</evidence>
<evidence type="ECO:0000256" key="5">
    <source>
        <dbReference type="ARBA" id="ARBA00022777"/>
    </source>
</evidence>
<feature type="domain" description="Protein kinase" evidence="8">
    <location>
        <begin position="40"/>
        <end position="299"/>
    </location>
</feature>
<gene>
    <name evidence="9" type="ORF">BHS09_25940</name>
</gene>
<dbReference type="EC" id="2.7.11.1" evidence="1"/>
<dbReference type="InterPro" id="IPR008271">
    <property type="entry name" value="Ser/Thr_kinase_AS"/>
</dbReference>
<dbReference type="Gene3D" id="1.25.40.10">
    <property type="entry name" value="Tetratricopeptide repeat domain"/>
    <property type="match status" value="1"/>
</dbReference>
<evidence type="ECO:0000313" key="10">
    <source>
        <dbReference type="Proteomes" id="UP000320179"/>
    </source>
</evidence>
<dbReference type="Proteomes" id="UP000320179">
    <property type="component" value="Chromosome"/>
</dbReference>
<accession>A0AAE6G384</accession>
<dbReference type="InterPro" id="IPR000719">
    <property type="entry name" value="Prot_kinase_dom"/>
</dbReference>
<feature type="compositionally biased region" description="Polar residues" evidence="7">
    <location>
        <begin position="335"/>
        <end position="363"/>
    </location>
</feature>
<evidence type="ECO:0000256" key="1">
    <source>
        <dbReference type="ARBA" id="ARBA00012513"/>
    </source>
</evidence>
<dbReference type="PROSITE" id="PS00108">
    <property type="entry name" value="PROTEIN_KINASE_ST"/>
    <property type="match status" value="1"/>
</dbReference>
<evidence type="ECO:0000256" key="7">
    <source>
        <dbReference type="SAM" id="MobiDB-lite"/>
    </source>
</evidence>